<dbReference type="AlphaFoldDB" id="A0A8H7KF20"/>
<comment type="caution">
    <text evidence="1">The sequence shown here is derived from an EMBL/GenBank/DDBJ whole genome shotgun (WGS) entry which is preliminary data.</text>
</comment>
<accession>A0A8H7KF20</accession>
<reference evidence="1" key="1">
    <citation type="submission" date="2020-10" db="EMBL/GenBank/DDBJ databases">
        <title>High-Quality Genome Resource of Clonostachys rosea strain S41 by Oxford Nanopore Long-Read Sequencing.</title>
        <authorList>
            <person name="Wang H."/>
        </authorList>
    </citation>
    <scope>NUCLEOTIDE SEQUENCE</scope>
    <source>
        <strain evidence="1">S41</strain>
    </source>
</reference>
<evidence type="ECO:0000313" key="1">
    <source>
        <dbReference type="EMBL" id="KAF9748508.1"/>
    </source>
</evidence>
<organism evidence="1 2">
    <name type="scientific">Bionectria ochroleuca</name>
    <name type="common">Gliocladium roseum</name>
    <dbReference type="NCBI Taxonomy" id="29856"/>
    <lineage>
        <taxon>Eukaryota</taxon>
        <taxon>Fungi</taxon>
        <taxon>Dikarya</taxon>
        <taxon>Ascomycota</taxon>
        <taxon>Pezizomycotina</taxon>
        <taxon>Sordariomycetes</taxon>
        <taxon>Hypocreomycetidae</taxon>
        <taxon>Hypocreales</taxon>
        <taxon>Bionectriaceae</taxon>
        <taxon>Clonostachys</taxon>
    </lineage>
</organism>
<protein>
    <submittedName>
        <fullName evidence="1">Uncharacterized protein</fullName>
    </submittedName>
</protein>
<name>A0A8H7KF20_BIOOC</name>
<dbReference type="EMBL" id="JADCTT010000009">
    <property type="protein sequence ID" value="KAF9748508.1"/>
    <property type="molecule type" value="Genomic_DNA"/>
</dbReference>
<proteinExistence type="predicted"/>
<sequence length="96" mass="10556">MVGFSYTRLLVAGQGSLAYALWSHGLQSSPYASSKGEETGFLLKYTEVLVMLISLSSFPHPITNRSLTYIPLHSAIIFASFSRILRPALESSTFIL</sequence>
<gene>
    <name evidence="1" type="ORF">IM811_018013</name>
</gene>
<dbReference type="Proteomes" id="UP000616885">
    <property type="component" value="Unassembled WGS sequence"/>
</dbReference>
<evidence type="ECO:0000313" key="2">
    <source>
        <dbReference type="Proteomes" id="UP000616885"/>
    </source>
</evidence>